<keyword evidence="6" id="KW-1185">Reference proteome</keyword>
<evidence type="ECO:0000256" key="2">
    <source>
        <dbReference type="ARBA" id="ARBA00023125"/>
    </source>
</evidence>
<dbReference type="SUPFAM" id="SSF46689">
    <property type="entry name" value="Homeodomain-like"/>
    <property type="match status" value="1"/>
</dbReference>
<dbReference type="SUPFAM" id="SSF54427">
    <property type="entry name" value="NTF2-like"/>
    <property type="match status" value="1"/>
</dbReference>
<name>A0A963YV21_9PROT</name>
<dbReference type="PANTHER" id="PTHR43280:SF27">
    <property type="entry name" value="TRANSCRIPTIONAL REGULATOR MTLR"/>
    <property type="match status" value="1"/>
</dbReference>
<dbReference type="Pfam" id="PF12680">
    <property type="entry name" value="SnoaL_2"/>
    <property type="match status" value="1"/>
</dbReference>
<proteinExistence type="predicted"/>
<keyword evidence="2" id="KW-0238">DNA-binding</keyword>
<reference evidence="5" key="1">
    <citation type="journal article" date="2021" name="Microorganisms">
        <title>Acidisoma silvae sp. nov. and Acidisomacellulosilytica sp. nov., Two Acidophilic Bacteria Isolated from Decaying Wood, Hydrolyzing Cellulose and Producing Poly-3-hydroxybutyrate.</title>
        <authorList>
            <person name="Mieszkin S."/>
            <person name="Pouder E."/>
            <person name="Uroz S."/>
            <person name="Simon-Colin C."/>
            <person name="Alain K."/>
        </authorList>
    </citation>
    <scope>NUCLEOTIDE SEQUENCE</scope>
    <source>
        <strain evidence="5">HW T2.11</strain>
    </source>
</reference>
<evidence type="ECO:0000256" key="1">
    <source>
        <dbReference type="ARBA" id="ARBA00023015"/>
    </source>
</evidence>
<dbReference type="Proteomes" id="UP000708298">
    <property type="component" value="Unassembled WGS sequence"/>
</dbReference>
<dbReference type="Gene3D" id="3.10.450.50">
    <property type="match status" value="1"/>
</dbReference>
<keyword evidence="3" id="KW-0804">Transcription</keyword>
<dbReference type="Gene3D" id="1.10.10.60">
    <property type="entry name" value="Homeodomain-like"/>
    <property type="match status" value="2"/>
</dbReference>
<evidence type="ECO:0000313" key="5">
    <source>
        <dbReference type="EMBL" id="MCB8877361.1"/>
    </source>
</evidence>
<dbReference type="PROSITE" id="PS01124">
    <property type="entry name" value="HTH_ARAC_FAMILY_2"/>
    <property type="match status" value="1"/>
</dbReference>
<evidence type="ECO:0000259" key="4">
    <source>
        <dbReference type="PROSITE" id="PS01124"/>
    </source>
</evidence>
<sequence length="275" mass="30433">MAEADPADRALTEATRAVVLRYHQAWKRRDRAAILACYHPDIAYIDYFQGLSLSLADLPAYLDRAMPAAPAGDGGDYLEHIDRIRADGDTAFIQYRISLPLGRHQAELHSSEAIAVRDGLIWRIREYATLTRPAEAATAAKPTRPAEQKLGLSARQIGTLARDLDGYFARHRPYLAPDLDLTHVAQATGYTRNQISYLLNQVLGVSFYQYVTQKRLQHCLTAMAAGSEAKTDAAAFAAGFNSLSAFYRAFRQSTGVSPAAYRRSLAEKPSSLRTR</sequence>
<dbReference type="PANTHER" id="PTHR43280">
    <property type="entry name" value="ARAC-FAMILY TRANSCRIPTIONAL REGULATOR"/>
    <property type="match status" value="1"/>
</dbReference>
<reference evidence="5" key="2">
    <citation type="submission" date="2021-01" db="EMBL/GenBank/DDBJ databases">
        <authorList>
            <person name="Mieszkin S."/>
            <person name="Pouder E."/>
            <person name="Alain K."/>
        </authorList>
    </citation>
    <scope>NUCLEOTIDE SEQUENCE</scope>
    <source>
        <strain evidence="5">HW T2.11</strain>
    </source>
</reference>
<dbReference type="GO" id="GO:0043565">
    <property type="term" value="F:sequence-specific DNA binding"/>
    <property type="evidence" value="ECO:0007669"/>
    <property type="project" value="InterPro"/>
</dbReference>
<dbReference type="AlphaFoldDB" id="A0A963YV21"/>
<dbReference type="InterPro" id="IPR018060">
    <property type="entry name" value="HTH_AraC"/>
</dbReference>
<dbReference type="Pfam" id="PF12833">
    <property type="entry name" value="HTH_18"/>
    <property type="match status" value="1"/>
</dbReference>
<dbReference type="InterPro" id="IPR009057">
    <property type="entry name" value="Homeodomain-like_sf"/>
</dbReference>
<feature type="domain" description="HTH araC/xylS-type" evidence="4">
    <location>
        <begin position="162"/>
        <end position="264"/>
    </location>
</feature>
<dbReference type="InterPro" id="IPR037401">
    <property type="entry name" value="SnoaL-like"/>
</dbReference>
<dbReference type="EMBL" id="JAESVB010000012">
    <property type="protein sequence ID" value="MCB8877361.1"/>
    <property type="molecule type" value="Genomic_DNA"/>
</dbReference>
<dbReference type="InterPro" id="IPR032710">
    <property type="entry name" value="NTF2-like_dom_sf"/>
</dbReference>
<keyword evidence="1" id="KW-0805">Transcription regulation</keyword>
<dbReference type="RefSeq" id="WP_227323013.1">
    <property type="nucleotide sequence ID" value="NZ_JAESVB010000012.1"/>
</dbReference>
<protein>
    <submittedName>
        <fullName evidence="5">Helix-turn-helix domain-containing protein</fullName>
    </submittedName>
</protein>
<evidence type="ECO:0000256" key="3">
    <source>
        <dbReference type="ARBA" id="ARBA00023163"/>
    </source>
</evidence>
<comment type="caution">
    <text evidence="5">The sequence shown here is derived from an EMBL/GenBank/DDBJ whole genome shotgun (WGS) entry which is preliminary data.</text>
</comment>
<accession>A0A963YV21</accession>
<dbReference type="GO" id="GO:0003700">
    <property type="term" value="F:DNA-binding transcription factor activity"/>
    <property type="evidence" value="ECO:0007669"/>
    <property type="project" value="InterPro"/>
</dbReference>
<organism evidence="5 6">
    <name type="scientific">Acidisoma silvae</name>
    <dbReference type="NCBI Taxonomy" id="2802396"/>
    <lineage>
        <taxon>Bacteria</taxon>
        <taxon>Pseudomonadati</taxon>
        <taxon>Pseudomonadota</taxon>
        <taxon>Alphaproteobacteria</taxon>
        <taxon>Acetobacterales</taxon>
        <taxon>Acidocellaceae</taxon>
        <taxon>Acidisoma</taxon>
    </lineage>
</organism>
<dbReference type="SMART" id="SM00342">
    <property type="entry name" value="HTH_ARAC"/>
    <property type="match status" value="1"/>
</dbReference>
<evidence type="ECO:0000313" key="6">
    <source>
        <dbReference type="Proteomes" id="UP000708298"/>
    </source>
</evidence>
<gene>
    <name evidence="5" type="ORF">ASILVAE211_19350</name>
</gene>